<evidence type="ECO:0000256" key="1">
    <source>
        <dbReference type="SAM" id="MobiDB-lite"/>
    </source>
</evidence>
<evidence type="ECO:0000313" key="2">
    <source>
        <dbReference type="EMBL" id="QHT03389.1"/>
    </source>
</evidence>
<name>A0A6C0CI88_9ZZZZ</name>
<accession>A0A6C0CI88</accession>
<protein>
    <submittedName>
        <fullName evidence="2">Uncharacterized protein</fullName>
    </submittedName>
</protein>
<sequence length="725" mass="81723">MTSLQDLQSIIERGDKKSADKFKFGEVLEEEDENDVFGTLSFASDPLRAKEKTTILNVDELLIEGVEESRFGIVALALRHKANPNLYVTVNTTNTLEEPETEADISIMHIIAYAWRIYLERDGNLELMLAIVSLLCAAGSNVLLPVVERDELLKRRRKMALRPAAVSSIDVLETIGEPRTVQAYIYDTENTGDRGILGQPNQSAYEDFPRGLFEENAYYSNDVTLKYIAIFTSFRDALGEVKFITRTGTFTAGDLRITVPMSDEDHDAAADLAIMIGEGLDDISHIPNLKDIEDTDLKLETLMYVHANTCGKLLLVEGLVSSKGMELAFEEAIRSYNYRGVRLLLENGFRSRYNHVDRIIFEAAQKHSEELPVSTKILNGILIVMSELGCSFDHEQLGAVGTFSESTFLRLTNLEAVPYWKRSCSAPNGFVRSDLRALARELDLDPELDKASLCEEFGRIAETDMVTLDVVSRRLQTTKRRAYETSVADLVTEESDVQGVGDKGPPARGKSSTRNPPRVELPTKPIKNVAQLTRDPSTYSRLDLHCVEDRSSGFTYCFEAIDYPTVLRTKVNKYTGNRLTTAEIEAIRGKYLTLIKLELPLESSGIETAIAKLKGKTSKDDYELWVRARRDRFLRIITDDLFVNEPEDGGLEIEQMETLINDVVERDDIVLTPSNNREYALRTFALTFLEYVDVIRSMPDEEDRDIELADLFGRLMDGTSIFLRR</sequence>
<organism evidence="2">
    <name type="scientific">viral metagenome</name>
    <dbReference type="NCBI Taxonomy" id="1070528"/>
    <lineage>
        <taxon>unclassified sequences</taxon>
        <taxon>metagenomes</taxon>
        <taxon>organismal metagenomes</taxon>
    </lineage>
</organism>
<dbReference type="AlphaFoldDB" id="A0A6C0CI88"/>
<proteinExistence type="predicted"/>
<dbReference type="EMBL" id="MN739411">
    <property type="protein sequence ID" value="QHT03389.1"/>
    <property type="molecule type" value="Genomic_DNA"/>
</dbReference>
<feature type="region of interest" description="Disordered" evidence="1">
    <location>
        <begin position="494"/>
        <end position="519"/>
    </location>
</feature>
<reference evidence="2" key="1">
    <citation type="journal article" date="2020" name="Nature">
        <title>Giant virus diversity and host interactions through global metagenomics.</title>
        <authorList>
            <person name="Schulz F."/>
            <person name="Roux S."/>
            <person name="Paez-Espino D."/>
            <person name="Jungbluth S."/>
            <person name="Walsh D.A."/>
            <person name="Denef V.J."/>
            <person name="McMahon K.D."/>
            <person name="Konstantinidis K.T."/>
            <person name="Eloe-Fadrosh E.A."/>
            <person name="Kyrpides N.C."/>
            <person name="Woyke T."/>
        </authorList>
    </citation>
    <scope>NUCLEOTIDE SEQUENCE</scope>
    <source>
        <strain evidence="2">GVMAG-M-3300021079-18</strain>
    </source>
</reference>